<dbReference type="PRINTS" id="PR00051">
    <property type="entry name" value="DNAA"/>
</dbReference>
<feature type="domain" description="AAA+ ATPase" evidence="12">
    <location>
        <begin position="152"/>
        <end position="280"/>
    </location>
</feature>
<dbReference type="GO" id="GO:0005886">
    <property type="term" value="C:plasma membrane"/>
    <property type="evidence" value="ECO:0007669"/>
    <property type="project" value="TreeGrafter"/>
</dbReference>
<dbReference type="CDD" id="cd06571">
    <property type="entry name" value="Bac_DnaA_C"/>
    <property type="match status" value="1"/>
</dbReference>
<evidence type="ECO:0000256" key="3">
    <source>
        <dbReference type="ARBA" id="ARBA00022705"/>
    </source>
</evidence>
<evidence type="ECO:0000259" key="13">
    <source>
        <dbReference type="SMART" id="SM00760"/>
    </source>
</evidence>
<evidence type="ECO:0000313" key="15">
    <source>
        <dbReference type="EMBL" id="CUQ90513.1"/>
    </source>
</evidence>
<dbReference type="Pfam" id="PF00308">
    <property type="entry name" value="Bac_DnaA"/>
    <property type="match status" value="1"/>
</dbReference>
<feature type="region of interest" description="Domain IV, binds dsDNA" evidence="8">
    <location>
        <begin position="336"/>
        <end position="457"/>
    </location>
</feature>
<evidence type="ECO:0000313" key="17">
    <source>
        <dbReference type="Proteomes" id="UP000095780"/>
    </source>
</evidence>
<keyword evidence="7 8" id="KW-0238">DNA-binding</keyword>
<dbReference type="InterPro" id="IPR003593">
    <property type="entry name" value="AAA+_ATPase"/>
</dbReference>
<proteinExistence type="inferred from homology"/>
<evidence type="ECO:0000256" key="6">
    <source>
        <dbReference type="ARBA" id="ARBA00023121"/>
    </source>
</evidence>
<comment type="function">
    <text evidence="8 10">Plays an essential role in the initiation and regulation of chromosomal replication. ATP-DnaA binds to the origin of replication (oriC) to initiate formation of the DNA replication initiation complex once per cell cycle. Binds the DnaA box (a 9 base pair repeat at the origin) and separates the double-stranded (ds)DNA. Forms a right-handed helical filament on oriC DNA; dsDNA binds to the exterior of the filament while single-stranded (ss)DNA is stabiized in the filament's interior. The ATP-DnaA-oriC complex binds and stabilizes one strand of the AT-rich DNA unwinding element (DUE), permitting loading of DNA polymerase. After initiation quickly degrades to an ADP-DnaA complex that is not apt for DNA replication. Binds acidic phospholipids.</text>
</comment>
<comment type="domain">
    <text evidence="8">Domain I is involved in oligomerization and binding regulators, domain II is flexibile and of varying length in different bacteria, domain III forms the AAA+ region, while domain IV binds dsDNA.</text>
</comment>
<dbReference type="InterPro" id="IPR001957">
    <property type="entry name" value="Chromosome_initiator_DnaA"/>
</dbReference>
<dbReference type="FunFam" id="3.40.50.300:FF:000668">
    <property type="entry name" value="Chromosomal replication initiator protein DnaA"/>
    <property type="match status" value="1"/>
</dbReference>
<comment type="caution">
    <text evidence="8">Lacks conserved residue(s) required for the propagation of feature annotation.</text>
</comment>
<dbReference type="Proteomes" id="UP000095780">
    <property type="component" value="Unassembled WGS sequence"/>
</dbReference>
<dbReference type="GO" id="GO:0003688">
    <property type="term" value="F:DNA replication origin binding"/>
    <property type="evidence" value="ECO:0007669"/>
    <property type="project" value="UniProtKB-UniRule"/>
</dbReference>
<evidence type="ECO:0000256" key="5">
    <source>
        <dbReference type="ARBA" id="ARBA00022840"/>
    </source>
</evidence>
<dbReference type="RefSeq" id="WP_022097147.1">
    <property type="nucleotide sequence ID" value="NZ_CABIXW010000009.1"/>
</dbReference>
<keyword evidence="4 8" id="KW-0547">Nucleotide-binding</keyword>
<comment type="similarity">
    <text evidence="1 8 11">Belongs to the DnaA family.</text>
</comment>
<feature type="binding site" evidence="8">
    <location>
        <position position="165"/>
    </location>
    <ligand>
        <name>ATP</name>
        <dbReference type="ChEBI" id="CHEBI:30616"/>
    </ligand>
</feature>
<dbReference type="InterPro" id="IPR020591">
    <property type="entry name" value="Chromosome_initiator_DnaA-like"/>
</dbReference>
<evidence type="ECO:0000256" key="1">
    <source>
        <dbReference type="ARBA" id="ARBA00006583"/>
    </source>
</evidence>
<dbReference type="GO" id="GO:0005524">
    <property type="term" value="F:ATP binding"/>
    <property type="evidence" value="ECO:0007669"/>
    <property type="project" value="UniProtKB-UniRule"/>
</dbReference>
<protein>
    <recommendedName>
        <fullName evidence="8 9">Chromosomal replication initiator protein DnaA</fullName>
    </recommendedName>
</protein>
<dbReference type="Pfam" id="PF08299">
    <property type="entry name" value="Bac_DnaA_C"/>
    <property type="match status" value="1"/>
</dbReference>
<dbReference type="SMART" id="SM00382">
    <property type="entry name" value="AAA"/>
    <property type="match status" value="1"/>
</dbReference>
<evidence type="ECO:0000256" key="11">
    <source>
        <dbReference type="RuleBase" id="RU004227"/>
    </source>
</evidence>
<keyword evidence="2 8" id="KW-0963">Cytoplasm</keyword>
<evidence type="ECO:0000256" key="10">
    <source>
        <dbReference type="RuleBase" id="RU000577"/>
    </source>
</evidence>
<dbReference type="InterPro" id="IPR027417">
    <property type="entry name" value="P-loop_NTPase"/>
</dbReference>
<feature type="binding site" evidence="8">
    <location>
        <position position="166"/>
    </location>
    <ligand>
        <name>ATP</name>
        <dbReference type="ChEBI" id="CHEBI:30616"/>
    </ligand>
</feature>
<evidence type="ECO:0000256" key="8">
    <source>
        <dbReference type="HAMAP-Rule" id="MF_00377"/>
    </source>
</evidence>
<dbReference type="AlphaFoldDB" id="A0A174Z4Q8"/>
<dbReference type="CDD" id="cd00009">
    <property type="entry name" value="AAA"/>
    <property type="match status" value="1"/>
</dbReference>
<dbReference type="EMBL" id="CZBU01000007">
    <property type="protein sequence ID" value="CUQ79178.1"/>
    <property type="molecule type" value="Genomic_DNA"/>
</dbReference>
<dbReference type="PANTHER" id="PTHR30050">
    <property type="entry name" value="CHROMOSOMAL REPLICATION INITIATOR PROTEIN DNAA"/>
    <property type="match status" value="1"/>
</dbReference>
<comment type="subunit">
    <text evidence="8">Oligomerizes as a right-handed, spiral filament on DNA at oriC.</text>
</comment>
<dbReference type="GO" id="GO:0008289">
    <property type="term" value="F:lipid binding"/>
    <property type="evidence" value="ECO:0007669"/>
    <property type="project" value="UniProtKB-KW"/>
</dbReference>
<evidence type="ECO:0000256" key="7">
    <source>
        <dbReference type="ARBA" id="ARBA00023125"/>
    </source>
</evidence>
<keyword evidence="6 8" id="KW-0446">Lipid-binding</keyword>
<dbReference type="GO" id="GO:0006275">
    <property type="term" value="P:regulation of DNA replication"/>
    <property type="evidence" value="ECO:0007669"/>
    <property type="project" value="UniProtKB-UniRule"/>
</dbReference>
<dbReference type="SMART" id="SM00760">
    <property type="entry name" value="Bac_DnaA_C"/>
    <property type="match status" value="1"/>
</dbReference>
<dbReference type="InterPro" id="IPR038454">
    <property type="entry name" value="DnaA_N_sf"/>
</dbReference>
<dbReference type="HAMAP" id="MF_00377">
    <property type="entry name" value="DnaA_bact"/>
    <property type="match status" value="1"/>
</dbReference>
<name>A0A174Z4Q8_9FIRM</name>
<evidence type="ECO:0000256" key="2">
    <source>
        <dbReference type="ARBA" id="ARBA00022490"/>
    </source>
</evidence>
<dbReference type="NCBIfam" id="TIGR00362">
    <property type="entry name" value="DnaA"/>
    <property type="match status" value="1"/>
</dbReference>
<dbReference type="GO" id="GO:0005737">
    <property type="term" value="C:cytoplasm"/>
    <property type="evidence" value="ECO:0007669"/>
    <property type="project" value="UniProtKB-SubCell"/>
</dbReference>
<dbReference type="SUPFAM" id="SSF48295">
    <property type="entry name" value="TrpR-like"/>
    <property type="match status" value="1"/>
</dbReference>
<feature type="region of interest" description="Domain I, interacts with DnaA modulators" evidence="8">
    <location>
        <begin position="1"/>
        <end position="101"/>
    </location>
</feature>
<dbReference type="InterPro" id="IPR018312">
    <property type="entry name" value="Chromosome_initiator_DnaA_CS"/>
</dbReference>
<keyword evidence="5 8" id="KW-0067">ATP-binding</keyword>
<sequence>MDELQTLIDKWDLILSTFKEEHEIIDVSFKTWIKPLKIYKLDGNVLTLTFSSLEDDASTDERSIVYIEKRYLKFLEVTVCEVMNKEYQVIIMSSAEKKEDELKKKTSSVSTDNSLASQNLNPNYTFDTFVIGTNNNLAHAASLAVAETPGQIYNPLFIYGGAGLGKTHLMQAIAHFIIASDPSKKVLYVTSETFTNELIESVKTNKNTEFRNKYRNIDVLLIDDIQFIIGKVSTQEEFFNTFNDLYLLGKQIVISSDRPPKEMETLPDRLRTRFESGLPVDIQIPTYETKMAIINKKSEALGIDFPYEVKDYVATNITSSIRELEGALTKLSAYSKLSHTPLTAEFAENTLKDLISPYSKKEITPELIIDVVAEHFHIKPEDIISHKRSADIAFPRHIAMYLCRQMTQTPLEAIGKALGGRDHSTILYGSEKIAKETANNETTKSTIDILIKKLNPS</sequence>
<gene>
    <name evidence="8 14" type="primary">dnaA</name>
    <name evidence="14" type="ORF">ERS852490_02841</name>
    <name evidence="15" type="ORF">ERS852492_02688</name>
</gene>
<evidence type="ECO:0000313" key="14">
    <source>
        <dbReference type="EMBL" id="CUQ79178.1"/>
    </source>
</evidence>
<dbReference type="SUPFAM" id="SSF52540">
    <property type="entry name" value="P-loop containing nucleoside triphosphate hydrolases"/>
    <property type="match status" value="1"/>
</dbReference>
<evidence type="ECO:0000259" key="12">
    <source>
        <dbReference type="SMART" id="SM00382"/>
    </source>
</evidence>
<dbReference type="EMBL" id="CZBV01000009">
    <property type="protein sequence ID" value="CUQ90513.1"/>
    <property type="molecule type" value="Genomic_DNA"/>
</dbReference>
<accession>A0A174Z4Q8</accession>
<feature type="region of interest" description="Domain III, AAA+ region" evidence="8">
    <location>
        <begin position="119"/>
        <end position="335"/>
    </location>
</feature>
<dbReference type="Gene3D" id="1.10.1750.10">
    <property type="match status" value="1"/>
</dbReference>
<evidence type="ECO:0000313" key="16">
    <source>
        <dbReference type="Proteomes" id="UP000095621"/>
    </source>
</evidence>
<reference evidence="16 17" key="1">
    <citation type="submission" date="2015-09" db="EMBL/GenBank/DDBJ databases">
        <authorList>
            <consortium name="Pathogen Informatics"/>
        </authorList>
    </citation>
    <scope>NUCLEOTIDE SEQUENCE [LARGE SCALE GENOMIC DNA]</scope>
    <source>
        <strain evidence="14 16">2789STDY5834875</strain>
        <strain evidence="15 17">2789STDY5834878</strain>
    </source>
</reference>
<feature type="binding site" evidence="8">
    <location>
        <position position="163"/>
    </location>
    <ligand>
        <name>ATP</name>
        <dbReference type="ChEBI" id="CHEBI:30616"/>
    </ligand>
</feature>
<feature type="domain" description="Chromosomal replication initiator DnaA C-terminal" evidence="13">
    <location>
        <begin position="364"/>
        <end position="433"/>
    </location>
</feature>
<dbReference type="InterPro" id="IPR013317">
    <property type="entry name" value="DnaA_dom"/>
</dbReference>
<organism evidence="14 16">
    <name type="scientific">Lachnospira eligens</name>
    <dbReference type="NCBI Taxonomy" id="39485"/>
    <lineage>
        <taxon>Bacteria</taxon>
        <taxon>Bacillati</taxon>
        <taxon>Bacillota</taxon>
        <taxon>Clostridia</taxon>
        <taxon>Lachnospirales</taxon>
        <taxon>Lachnospiraceae</taxon>
        <taxon>Lachnospira</taxon>
    </lineage>
</organism>
<dbReference type="Proteomes" id="UP000095621">
    <property type="component" value="Unassembled WGS sequence"/>
</dbReference>
<dbReference type="PROSITE" id="PS01008">
    <property type="entry name" value="DNAA"/>
    <property type="match status" value="1"/>
</dbReference>
<dbReference type="Gene3D" id="3.30.300.180">
    <property type="match status" value="1"/>
</dbReference>
<dbReference type="GO" id="GO:0006270">
    <property type="term" value="P:DNA replication initiation"/>
    <property type="evidence" value="ECO:0007669"/>
    <property type="project" value="UniProtKB-UniRule"/>
</dbReference>
<dbReference type="Gene3D" id="1.10.8.60">
    <property type="match status" value="1"/>
</dbReference>
<feature type="binding site" evidence="8">
    <location>
        <position position="167"/>
    </location>
    <ligand>
        <name>ATP</name>
        <dbReference type="ChEBI" id="CHEBI:30616"/>
    </ligand>
</feature>
<dbReference type="InterPro" id="IPR013159">
    <property type="entry name" value="DnaA_C"/>
</dbReference>
<dbReference type="PANTHER" id="PTHR30050:SF2">
    <property type="entry name" value="CHROMOSOMAL REPLICATION INITIATOR PROTEIN DNAA"/>
    <property type="match status" value="1"/>
</dbReference>
<evidence type="ECO:0000256" key="4">
    <source>
        <dbReference type="ARBA" id="ARBA00022741"/>
    </source>
</evidence>
<evidence type="ECO:0000256" key="9">
    <source>
        <dbReference type="NCBIfam" id="TIGR00362"/>
    </source>
</evidence>
<comment type="subcellular location">
    <subcellularLocation>
        <location evidence="8">Cytoplasm</location>
    </subcellularLocation>
</comment>
<dbReference type="InterPro" id="IPR010921">
    <property type="entry name" value="Trp_repressor/repl_initiator"/>
</dbReference>
<dbReference type="Gene3D" id="3.40.50.300">
    <property type="entry name" value="P-loop containing nucleotide triphosphate hydrolases"/>
    <property type="match status" value="1"/>
</dbReference>
<keyword evidence="3 8" id="KW-0235">DNA replication</keyword>